<dbReference type="GO" id="GO:0005524">
    <property type="term" value="F:ATP binding"/>
    <property type="evidence" value="ECO:0007669"/>
    <property type="project" value="UniProtKB-KW"/>
</dbReference>
<evidence type="ECO:0000256" key="3">
    <source>
        <dbReference type="ARBA" id="ARBA00022737"/>
    </source>
</evidence>
<evidence type="ECO:0000313" key="10">
    <source>
        <dbReference type="EMBL" id="GHO45052.1"/>
    </source>
</evidence>
<dbReference type="InterPro" id="IPR017871">
    <property type="entry name" value="ABC_transporter-like_CS"/>
</dbReference>
<protein>
    <recommendedName>
        <fullName evidence="6">ABC-type quaternary amine transporter</fullName>
        <ecNumber evidence="6">7.6.2.9</ecNumber>
    </recommendedName>
</protein>
<dbReference type="RefSeq" id="WP_236031174.1">
    <property type="nucleotide sequence ID" value="NZ_BNJF01000001.1"/>
</dbReference>
<dbReference type="PANTHER" id="PTHR43117">
    <property type="entry name" value="OSMOPROTECTANT IMPORT ATP-BINDING PROTEIN OSMV"/>
    <property type="match status" value="1"/>
</dbReference>
<dbReference type="PROSITE" id="PS50893">
    <property type="entry name" value="ABC_TRANSPORTER_2"/>
    <property type="match status" value="1"/>
</dbReference>
<dbReference type="GO" id="GO:0015418">
    <property type="term" value="F:ABC-type quaternary ammonium compound transporting activity"/>
    <property type="evidence" value="ECO:0007669"/>
    <property type="project" value="UniProtKB-EC"/>
</dbReference>
<dbReference type="InterPro" id="IPR046342">
    <property type="entry name" value="CBS_dom_sf"/>
</dbReference>
<evidence type="ECO:0000256" key="2">
    <source>
        <dbReference type="ARBA" id="ARBA00022448"/>
    </source>
</evidence>
<dbReference type="EC" id="7.6.2.9" evidence="6"/>
<keyword evidence="7" id="KW-0129">CBS domain</keyword>
<evidence type="ECO:0000256" key="1">
    <source>
        <dbReference type="ARBA" id="ARBA00005417"/>
    </source>
</evidence>
<dbReference type="PANTHER" id="PTHR43117:SF4">
    <property type="entry name" value="OSMOPROTECTANT IMPORT ATP-BINDING PROTEIN OSMV"/>
    <property type="match status" value="1"/>
</dbReference>
<dbReference type="Pfam" id="PF00005">
    <property type="entry name" value="ABC_tran"/>
    <property type="match status" value="1"/>
</dbReference>
<comment type="similarity">
    <text evidence="1">Belongs to the ABC transporter superfamily.</text>
</comment>
<keyword evidence="3" id="KW-0677">Repeat</keyword>
<dbReference type="Gene3D" id="3.40.50.300">
    <property type="entry name" value="P-loop containing nucleotide triphosphate hydrolases"/>
    <property type="match status" value="1"/>
</dbReference>
<evidence type="ECO:0000313" key="11">
    <source>
        <dbReference type="Proteomes" id="UP000612362"/>
    </source>
</evidence>
<reference evidence="10" key="1">
    <citation type="submission" date="2020-10" db="EMBL/GenBank/DDBJ databases">
        <title>Taxonomic study of unclassified bacteria belonging to the class Ktedonobacteria.</title>
        <authorList>
            <person name="Yabe S."/>
            <person name="Wang C.M."/>
            <person name="Zheng Y."/>
            <person name="Sakai Y."/>
            <person name="Cavaletti L."/>
            <person name="Monciardini P."/>
            <person name="Donadio S."/>
        </authorList>
    </citation>
    <scope>NUCLEOTIDE SEQUENCE</scope>
    <source>
        <strain evidence="10">SOSP1-1</strain>
    </source>
</reference>
<dbReference type="PROSITE" id="PS00211">
    <property type="entry name" value="ABC_TRANSPORTER_1"/>
    <property type="match status" value="1"/>
</dbReference>
<dbReference type="GO" id="GO:0031460">
    <property type="term" value="P:glycine betaine transport"/>
    <property type="evidence" value="ECO:0007669"/>
    <property type="project" value="InterPro"/>
</dbReference>
<dbReference type="EMBL" id="BNJF01000001">
    <property type="protein sequence ID" value="GHO45052.1"/>
    <property type="molecule type" value="Genomic_DNA"/>
</dbReference>
<dbReference type="InterPro" id="IPR027417">
    <property type="entry name" value="P-loop_NTPase"/>
</dbReference>
<feature type="domain" description="CBS" evidence="9">
    <location>
        <begin position="309"/>
        <end position="367"/>
    </location>
</feature>
<keyword evidence="5" id="KW-0067">ATP-binding</keyword>
<evidence type="ECO:0000256" key="5">
    <source>
        <dbReference type="ARBA" id="ARBA00022840"/>
    </source>
</evidence>
<dbReference type="Proteomes" id="UP000612362">
    <property type="component" value="Unassembled WGS sequence"/>
</dbReference>
<keyword evidence="4" id="KW-0547">Nucleotide-binding</keyword>
<dbReference type="InterPro" id="IPR005892">
    <property type="entry name" value="Gly-betaine_transp_ATP-bd"/>
</dbReference>
<evidence type="ECO:0000256" key="4">
    <source>
        <dbReference type="ARBA" id="ARBA00022741"/>
    </source>
</evidence>
<keyword evidence="11" id="KW-1185">Reference proteome</keyword>
<dbReference type="NCBIfam" id="TIGR01186">
    <property type="entry name" value="proV"/>
    <property type="match status" value="1"/>
</dbReference>
<dbReference type="SMART" id="SM00382">
    <property type="entry name" value="AAA"/>
    <property type="match status" value="1"/>
</dbReference>
<comment type="caution">
    <text evidence="10">The sequence shown here is derived from an EMBL/GenBank/DDBJ whole genome shotgun (WGS) entry which is preliminary data.</text>
</comment>
<evidence type="ECO:0000256" key="6">
    <source>
        <dbReference type="ARBA" id="ARBA00066388"/>
    </source>
</evidence>
<gene>
    <name evidence="10" type="ORF">KSX_32150</name>
</gene>
<evidence type="ECO:0000259" key="9">
    <source>
        <dbReference type="PROSITE" id="PS51371"/>
    </source>
</evidence>
<evidence type="ECO:0000259" key="8">
    <source>
        <dbReference type="PROSITE" id="PS50893"/>
    </source>
</evidence>
<dbReference type="FunFam" id="3.40.50.300:FF:000425">
    <property type="entry name" value="Probable ABC transporter, ATP-binding subunit"/>
    <property type="match status" value="1"/>
</dbReference>
<dbReference type="InterPro" id="IPR003593">
    <property type="entry name" value="AAA+_ATPase"/>
</dbReference>
<dbReference type="InterPro" id="IPR000644">
    <property type="entry name" value="CBS_dom"/>
</dbReference>
<name>A0A8J3I2I3_9CHLR</name>
<sequence length="368" mass="41379">MGVKFENVTKMYQNGRPAVQALSLEVQSGELLVLIGPSGCGKTTTLRMINRLEEPTSGSIYVDGHDVRSYNPIQLRRGIGYAIQQTGLLPHMTVEQNIELVPRLLKWDKKRRQERTRELLEMVGMEYRVFAHRYPRQLSGGQQQRVGVLRALATDPPVILMDEPFGALDPISREVLQNELKRLQAKLHKTIIFVTHDIDEAMRLGDRVAILRDGQLLQVGTPTELLRAPQDEFVAKFLGRFLSLPQSPVDAVRQLIQVGESRILKELSSGERIVQMGRFPRWFLIDDQGVLKGATCTVPEDLEQWKSIIWQEAASVKETDTPDIALNQLIEGEAEALPVVDEERRLVGIISHRSAIKALSSGVARSEV</sequence>
<evidence type="ECO:0000256" key="7">
    <source>
        <dbReference type="PROSITE-ProRule" id="PRU00703"/>
    </source>
</evidence>
<accession>A0A8J3I2I3</accession>
<dbReference type="SMART" id="SM00116">
    <property type="entry name" value="CBS"/>
    <property type="match status" value="1"/>
</dbReference>
<dbReference type="Pfam" id="PF00571">
    <property type="entry name" value="CBS"/>
    <property type="match status" value="1"/>
</dbReference>
<proteinExistence type="inferred from homology"/>
<organism evidence="10 11">
    <name type="scientific">Ktedonospora formicarum</name>
    <dbReference type="NCBI Taxonomy" id="2778364"/>
    <lineage>
        <taxon>Bacteria</taxon>
        <taxon>Bacillati</taxon>
        <taxon>Chloroflexota</taxon>
        <taxon>Ktedonobacteria</taxon>
        <taxon>Ktedonobacterales</taxon>
        <taxon>Ktedonobacteraceae</taxon>
        <taxon>Ktedonospora</taxon>
    </lineage>
</organism>
<keyword evidence="2" id="KW-0813">Transport</keyword>
<dbReference type="SUPFAM" id="SSF54631">
    <property type="entry name" value="CBS-domain pair"/>
    <property type="match status" value="1"/>
</dbReference>
<dbReference type="GO" id="GO:0016020">
    <property type="term" value="C:membrane"/>
    <property type="evidence" value="ECO:0007669"/>
    <property type="project" value="InterPro"/>
</dbReference>
<dbReference type="PROSITE" id="PS51371">
    <property type="entry name" value="CBS"/>
    <property type="match status" value="1"/>
</dbReference>
<feature type="domain" description="ABC transporter" evidence="8">
    <location>
        <begin position="3"/>
        <end position="238"/>
    </location>
</feature>
<dbReference type="AlphaFoldDB" id="A0A8J3I2I3"/>
<dbReference type="SUPFAM" id="SSF52540">
    <property type="entry name" value="P-loop containing nucleoside triphosphate hydrolases"/>
    <property type="match status" value="1"/>
</dbReference>
<dbReference type="Gene3D" id="3.90.1280.20">
    <property type="match status" value="1"/>
</dbReference>
<dbReference type="GO" id="GO:0016887">
    <property type="term" value="F:ATP hydrolysis activity"/>
    <property type="evidence" value="ECO:0007669"/>
    <property type="project" value="InterPro"/>
</dbReference>
<dbReference type="InterPro" id="IPR003439">
    <property type="entry name" value="ABC_transporter-like_ATP-bd"/>
</dbReference>